<dbReference type="EMBL" id="CP103416">
    <property type="protein sequence ID" value="UVW34102.1"/>
    <property type="molecule type" value="Genomic_DNA"/>
</dbReference>
<dbReference type="InterPro" id="IPR013396">
    <property type="entry name" value="CRISPR-assoc_prot_Csy4"/>
</dbReference>
<keyword evidence="2" id="KW-1185">Reference proteome</keyword>
<gene>
    <name evidence="1" type="primary">cas6f</name>
    <name evidence="1" type="ORF">NYF23_08665</name>
</gene>
<dbReference type="InterPro" id="IPR042564">
    <property type="entry name" value="CRISPR-Cas6/Csy4_sf"/>
</dbReference>
<protein>
    <submittedName>
        <fullName evidence="1">Type I-F CRISPR-associated endoribonuclease Cas6/Csy4</fullName>
    </submittedName>
</protein>
<dbReference type="Proteomes" id="UP001059934">
    <property type="component" value="Chromosome"/>
</dbReference>
<dbReference type="Gene3D" id="3.30.70.2540">
    <property type="entry name" value="CRISPR-associated endoribonuclease Cas6/Csy4"/>
    <property type="match status" value="1"/>
</dbReference>
<evidence type="ECO:0000313" key="2">
    <source>
        <dbReference type="Proteomes" id="UP001059934"/>
    </source>
</evidence>
<reference evidence="1" key="1">
    <citation type="submission" date="2022-08" db="EMBL/GenBank/DDBJ databases">
        <title>Catabolic pathway analysis in culturable SAR92 clade bacteria reveals their overlooked roles in DMSP degradation in coastal seas.</title>
        <authorList>
            <person name="He X."/>
            <person name="Zhang X."/>
            <person name="Zhang Y."/>
        </authorList>
    </citation>
    <scope>NUCLEOTIDE SEQUENCE</scope>
    <source>
        <strain evidence="1">H455</strain>
    </source>
</reference>
<sequence>MDSYFEIKAIPDPELLQTAVIAQLMQHLHGLLPAYQGRVGLAFPGYGQARSLGGILRLHGTADDLQRLHDEVGDLPIFSSYSLVTPLLAAPKSLVGHAAFQRLHVKGKSHYRRQLKRHKANGTWSEELEQAIAANYRKTVSCPYVSLKSYSTGQPVFSLFVERKLKLEMQSGDFNGYGLSKDGATVPLF</sequence>
<dbReference type="NCBIfam" id="TIGR02563">
    <property type="entry name" value="cas_Csy4"/>
    <property type="match status" value="1"/>
</dbReference>
<evidence type="ECO:0000313" key="1">
    <source>
        <dbReference type="EMBL" id="UVW34102.1"/>
    </source>
</evidence>
<dbReference type="Pfam" id="PF09618">
    <property type="entry name" value="Cas_Csy4"/>
    <property type="match status" value="1"/>
</dbReference>
<organism evidence="1 2">
    <name type="scientific">SAR92 clade bacterium H455</name>
    <dbReference type="NCBI Taxonomy" id="2974818"/>
    <lineage>
        <taxon>Bacteria</taxon>
        <taxon>Pseudomonadati</taxon>
        <taxon>Pseudomonadota</taxon>
        <taxon>Gammaproteobacteria</taxon>
        <taxon>Cellvibrionales</taxon>
        <taxon>Porticoccaceae</taxon>
        <taxon>SAR92 clade</taxon>
    </lineage>
</organism>
<dbReference type="CDD" id="cd09739">
    <property type="entry name" value="Cas6_I-F"/>
    <property type="match status" value="1"/>
</dbReference>
<name>A0ABY5TJS1_9GAMM</name>
<proteinExistence type="predicted"/>
<accession>A0ABY5TJS1</accession>